<reference evidence="4 5" key="1">
    <citation type="journal article" date="2016" name="Genome Announc.">
        <title>Draft Genome Sequences of Five Rapidly Growing Mycobacterium Species, M. thermoresistibile, M. fortuitum subsp. acetamidolyticum, M. canariasense, M. brisbanense, and M. novocastrense.</title>
        <authorList>
            <person name="Katahira K."/>
            <person name="Ogura Y."/>
            <person name="Gotoh Y."/>
            <person name="Hayashi T."/>
        </authorList>
    </citation>
    <scope>NUCLEOTIDE SEQUENCE [LARGE SCALE GENOMIC DNA]</scope>
    <source>
        <strain evidence="4 5">JCM18114</strain>
    </source>
</reference>
<evidence type="ECO:0000256" key="1">
    <source>
        <dbReference type="ARBA" id="ARBA00022741"/>
    </source>
</evidence>
<evidence type="ECO:0000313" key="4">
    <source>
        <dbReference type="EMBL" id="GAT08235.1"/>
    </source>
</evidence>
<name>A0ABQ0KFL3_MYCNV</name>
<dbReference type="PANTHER" id="PTHR16305">
    <property type="entry name" value="TESTICULAR SOLUBLE ADENYLYL CYCLASE"/>
    <property type="match status" value="1"/>
</dbReference>
<dbReference type="Gene3D" id="1.10.10.10">
    <property type="entry name" value="Winged helix-like DNA-binding domain superfamily/Winged helix DNA-binding domain"/>
    <property type="match status" value="1"/>
</dbReference>
<dbReference type="SUPFAM" id="SSF46894">
    <property type="entry name" value="C-terminal effector domain of the bipartite response regulators"/>
    <property type="match status" value="1"/>
</dbReference>
<evidence type="ECO:0000313" key="5">
    <source>
        <dbReference type="Proteomes" id="UP000069773"/>
    </source>
</evidence>
<dbReference type="Pfam" id="PF13191">
    <property type="entry name" value="AAA_16"/>
    <property type="match status" value="1"/>
</dbReference>
<dbReference type="InterPro" id="IPR011990">
    <property type="entry name" value="TPR-like_helical_dom_sf"/>
</dbReference>
<dbReference type="Gene3D" id="1.25.40.10">
    <property type="entry name" value="Tetratricopeptide repeat domain"/>
    <property type="match status" value="2"/>
</dbReference>
<dbReference type="SMART" id="SM00421">
    <property type="entry name" value="HTH_LUXR"/>
    <property type="match status" value="1"/>
</dbReference>
<keyword evidence="1" id="KW-0547">Nucleotide-binding</keyword>
<dbReference type="SUPFAM" id="SSF48452">
    <property type="entry name" value="TPR-like"/>
    <property type="match status" value="3"/>
</dbReference>
<dbReference type="Gene3D" id="3.40.50.300">
    <property type="entry name" value="P-loop containing nucleotide triphosphate hydrolases"/>
    <property type="match status" value="1"/>
</dbReference>
<evidence type="ECO:0000259" key="3">
    <source>
        <dbReference type="PROSITE" id="PS50043"/>
    </source>
</evidence>
<dbReference type="Pfam" id="PF00196">
    <property type="entry name" value="GerE"/>
    <property type="match status" value="1"/>
</dbReference>
<dbReference type="SUPFAM" id="SSF52540">
    <property type="entry name" value="P-loop containing nucleoside triphosphate hydrolases"/>
    <property type="match status" value="1"/>
</dbReference>
<dbReference type="CDD" id="cd06170">
    <property type="entry name" value="LuxR_C_like"/>
    <property type="match status" value="1"/>
</dbReference>
<dbReference type="Proteomes" id="UP000069773">
    <property type="component" value="Unassembled WGS sequence"/>
</dbReference>
<dbReference type="InterPro" id="IPR016032">
    <property type="entry name" value="Sig_transdc_resp-reg_C-effctor"/>
</dbReference>
<gene>
    <name evidence="4" type="ORF">RMCN_1368</name>
</gene>
<keyword evidence="5" id="KW-1185">Reference proteome</keyword>
<dbReference type="InterPro" id="IPR027417">
    <property type="entry name" value="P-loop_NTPase"/>
</dbReference>
<dbReference type="RefSeq" id="WP_263987600.1">
    <property type="nucleotide sequence ID" value="NZ_BCTA01000021.1"/>
</dbReference>
<accession>A0ABQ0KFL3</accession>
<comment type="caution">
    <text evidence="4">The sequence shown here is derived from an EMBL/GenBank/DDBJ whole genome shotgun (WGS) entry which is preliminary data.</text>
</comment>
<organism evidence="4 5">
    <name type="scientific">Mycolicibacterium novocastrense</name>
    <name type="common">Mycobacterium novocastrense</name>
    <dbReference type="NCBI Taxonomy" id="59813"/>
    <lineage>
        <taxon>Bacteria</taxon>
        <taxon>Bacillati</taxon>
        <taxon>Actinomycetota</taxon>
        <taxon>Actinomycetes</taxon>
        <taxon>Mycobacteriales</taxon>
        <taxon>Mycobacteriaceae</taxon>
        <taxon>Mycolicibacterium</taxon>
    </lineage>
</organism>
<dbReference type="InterPro" id="IPR041664">
    <property type="entry name" value="AAA_16"/>
</dbReference>
<keyword evidence="2" id="KW-0067">ATP-binding</keyword>
<sequence length="930" mass="101066">MPGDPGNIVIGQSTHQRAIAAFLDAMALGPSALLIDGEPGIGKTTLWLAAVEQAQERGFHVLSTRPAAAESVLAYTALADLLEEADARAWADLPTPQLLAVDQVLLRADNDAVTDQRAVAAAFLSVVERLSEDRPVLLAIDDLQWLDPSSKHVIAFAVRRLTGRTGLLASLRTESDDRAVDDWLQLSRPDAVNRIRLSPLNIQDLHRAVSTRLRRPFSRPTISRIHQVSGGNPFYAIELARSLDERATGLDASLPRTLADLVRTRLGSLDTDVHDALLAAACLAVPTVEVVANATTGDEDRLVGLLESAESKGIIAIDGNRIRFAHPLLASGVYTEASPGRRRSMHRRLAEIVDEPELRARHLALAATKGDEVTLAALDMAAESARIRGAPAAAAELVDLAIGLGGDTAERRLRSALHHFDAGEQERAAAVLAEAIEQLPTGALRAEALSRLAVVRLYGDGFIESARLLREALDEVHDNHALRVQTLITLAYTLFHANQLQQGLDTAAAAVANAETLDQPHLLSMALGMLVILRFAAGHGYDEETLQRALRLEDPEAHTPLVFRPAMQHALLLEWTGRLDEARGVVDKIRARCLEKGEEGEHVFVSQHVVTNAIARGDFVTANLVAEDAVEKARQLGGNTSQFLTQSLRAQLTAFAGDDENARRAIEDALECARQTGTLRMADRVRATLGFLEVSLGDYEAAAAALQPMLSEFDPDSTPTELPNAAYLPDAIEALIHLERFDEAERLTVALENNGHRMNREWMLAVGARARAMLLAALGDLDAAHDAAQRAMAAHRRLPMPFERARTLLTLGQIERRQRKKESASAHLQEALEVFERLDIPLWAARARAEFSRASAGPQRSGELTPSEQRVAELVARGMKNRDVAAALFISPKTVEANLARIYRKLGIKSRAELGRQVGRPSGPQKGDHT</sequence>
<evidence type="ECO:0000256" key="2">
    <source>
        <dbReference type="ARBA" id="ARBA00022840"/>
    </source>
</evidence>
<dbReference type="InterPro" id="IPR000792">
    <property type="entry name" value="Tscrpt_reg_LuxR_C"/>
</dbReference>
<dbReference type="PROSITE" id="PS00622">
    <property type="entry name" value="HTH_LUXR_1"/>
    <property type="match status" value="1"/>
</dbReference>
<dbReference type="EMBL" id="BCTA01000021">
    <property type="protein sequence ID" value="GAT08235.1"/>
    <property type="molecule type" value="Genomic_DNA"/>
</dbReference>
<dbReference type="PANTHER" id="PTHR16305:SF35">
    <property type="entry name" value="TRANSCRIPTIONAL ACTIVATOR DOMAIN"/>
    <property type="match status" value="1"/>
</dbReference>
<dbReference type="InterPro" id="IPR036388">
    <property type="entry name" value="WH-like_DNA-bd_sf"/>
</dbReference>
<dbReference type="Pfam" id="PF13424">
    <property type="entry name" value="TPR_12"/>
    <property type="match status" value="1"/>
</dbReference>
<dbReference type="PRINTS" id="PR00038">
    <property type="entry name" value="HTHLUXR"/>
</dbReference>
<dbReference type="PROSITE" id="PS50043">
    <property type="entry name" value="HTH_LUXR_2"/>
    <property type="match status" value="1"/>
</dbReference>
<protein>
    <submittedName>
        <fullName evidence="4">LuxR family transcriptional regulator</fullName>
    </submittedName>
</protein>
<feature type="domain" description="HTH luxR-type" evidence="3">
    <location>
        <begin position="857"/>
        <end position="922"/>
    </location>
</feature>
<proteinExistence type="predicted"/>